<keyword evidence="1" id="KW-0812">Transmembrane</keyword>
<protein>
    <submittedName>
        <fullName evidence="3">GLRA4-like protein</fullName>
    </submittedName>
</protein>
<evidence type="ECO:0000313" key="4">
    <source>
        <dbReference type="Proteomes" id="UP001164746"/>
    </source>
</evidence>
<dbReference type="Gene3D" id="2.70.170.10">
    <property type="entry name" value="Neurotransmitter-gated ion-channel ligand-binding domain"/>
    <property type="match status" value="1"/>
</dbReference>
<dbReference type="Pfam" id="PF02931">
    <property type="entry name" value="Neur_chan_LBD"/>
    <property type="match status" value="1"/>
</dbReference>
<accession>A0ABY7DPF3</accession>
<proteinExistence type="predicted"/>
<sequence length="116" mass="13104">MGSIADSSSSSMPLLPMDLTYTAIILASLLVGVLANPGVSRMWWQDERLNFTANHTSYNCVELDVNQMRAVWEPDLYFSNELQGATHKITSSNRLMHLFKNGTIVFSIRLVPIWKE</sequence>
<feature type="transmembrane region" description="Helical" evidence="1">
    <location>
        <begin position="20"/>
        <end position="39"/>
    </location>
</feature>
<organism evidence="3 4">
    <name type="scientific">Mya arenaria</name>
    <name type="common">Soft-shell clam</name>
    <dbReference type="NCBI Taxonomy" id="6604"/>
    <lineage>
        <taxon>Eukaryota</taxon>
        <taxon>Metazoa</taxon>
        <taxon>Spiralia</taxon>
        <taxon>Lophotrochozoa</taxon>
        <taxon>Mollusca</taxon>
        <taxon>Bivalvia</taxon>
        <taxon>Autobranchia</taxon>
        <taxon>Heteroconchia</taxon>
        <taxon>Euheterodonta</taxon>
        <taxon>Imparidentia</taxon>
        <taxon>Neoheterodontei</taxon>
        <taxon>Myida</taxon>
        <taxon>Myoidea</taxon>
        <taxon>Myidae</taxon>
        <taxon>Mya</taxon>
    </lineage>
</organism>
<gene>
    <name evidence="3" type="ORF">MAR_023652</name>
</gene>
<keyword evidence="1" id="KW-0472">Membrane</keyword>
<dbReference type="Proteomes" id="UP001164746">
    <property type="component" value="Chromosome 3"/>
</dbReference>
<evidence type="ECO:0000259" key="2">
    <source>
        <dbReference type="Pfam" id="PF02931"/>
    </source>
</evidence>
<feature type="domain" description="Neurotransmitter-gated ion-channel ligand-binding" evidence="2">
    <location>
        <begin position="41"/>
        <end position="110"/>
    </location>
</feature>
<evidence type="ECO:0000313" key="3">
    <source>
        <dbReference type="EMBL" id="WAQ99279.1"/>
    </source>
</evidence>
<keyword evidence="1" id="KW-1133">Transmembrane helix</keyword>
<dbReference type="InterPro" id="IPR036734">
    <property type="entry name" value="Neur_chan_lig-bd_sf"/>
</dbReference>
<dbReference type="InterPro" id="IPR006202">
    <property type="entry name" value="Neur_chan_lig-bd"/>
</dbReference>
<name>A0ABY7DPF3_MYAAR</name>
<keyword evidence="4" id="KW-1185">Reference proteome</keyword>
<dbReference type="SUPFAM" id="SSF63712">
    <property type="entry name" value="Nicotinic receptor ligand binding domain-like"/>
    <property type="match status" value="1"/>
</dbReference>
<dbReference type="EMBL" id="CP111014">
    <property type="protein sequence ID" value="WAQ99279.1"/>
    <property type="molecule type" value="Genomic_DNA"/>
</dbReference>
<evidence type="ECO:0000256" key="1">
    <source>
        <dbReference type="SAM" id="Phobius"/>
    </source>
</evidence>
<reference evidence="3" key="1">
    <citation type="submission" date="2022-11" db="EMBL/GenBank/DDBJ databases">
        <title>Centuries of genome instability and evolution in soft-shell clam transmissible cancer (bioRxiv).</title>
        <authorList>
            <person name="Hart S.F.M."/>
            <person name="Yonemitsu M.A."/>
            <person name="Giersch R.M."/>
            <person name="Beal B.F."/>
            <person name="Arriagada G."/>
            <person name="Davis B.W."/>
            <person name="Ostrander E.A."/>
            <person name="Goff S.P."/>
            <person name="Metzger M.J."/>
        </authorList>
    </citation>
    <scope>NUCLEOTIDE SEQUENCE</scope>
    <source>
        <strain evidence="3">MELC-2E11</strain>
        <tissue evidence="3">Siphon/mantle</tissue>
    </source>
</reference>